<feature type="compositionally biased region" description="Polar residues" evidence="1">
    <location>
        <begin position="394"/>
        <end position="404"/>
    </location>
</feature>
<evidence type="ECO:0000313" key="4">
    <source>
        <dbReference type="Proteomes" id="UP000799428"/>
    </source>
</evidence>
<dbReference type="PANTHER" id="PTHR11200:SF240">
    <property type="entry name" value="INOSITOL POLYPHOSPHATE 5-PHOSPHATASE C9G1.10C-RELATED"/>
    <property type="match status" value="1"/>
</dbReference>
<dbReference type="GO" id="GO:0004439">
    <property type="term" value="F:phosphatidylinositol-4,5-bisphosphate 5-phosphatase activity"/>
    <property type="evidence" value="ECO:0007669"/>
    <property type="project" value="TreeGrafter"/>
</dbReference>
<feature type="compositionally biased region" description="Basic and acidic residues" evidence="1">
    <location>
        <begin position="368"/>
        <end position="377"/>
    </location>
</feature>
<dbReference type="SUPFAM" id="SSF50978">
    <property type="entry name" value="WD40 repeat-like"/>
    <property type="match status" value="1"/>
</dbReference>
<feature type="compositionally biased region" description="Low complexity" evidence="1">
    <location>
        <begin position="147"/>
        <end position="159"/>
    </location>
</feature>
<dbReference type="InterPro" id="IPR000300">
    <property type="entry name" value="IPPc"/>
</dbReference>
<accession>A0A6G1JRJ9</accession>
<feature type="compositionally biased region" description="Polar residues" evidence="1">
    <location>
        <begin position="238"/>
        <end position="248"/>
    </location>
</feature>
<feature type="compositionally biased region" description="Basic and acidic residues" evidence="1">
    <location>
        <begin position="204"/>
        <end position="215"/>
    </location>
</feature>
<feature type="compositionally biased region" description="Polar residues" evidence="1">
    <location>
        <begin position="74"/>
        <end position="92"/>
    </location>
</feature>
<dbReference type="Gene3D" id="3.60.10.10">
    <property type="entry name" value="Endonuclease/exonuclease/phosphatase"/>
    <property type="match status" value="1"/>
</dbReference>
<protein>
    <submittedName>
        <fullName evidence="3">DNase I-like protein</fullName>
    </submittedName>
</protein>
<dbReference type="InterPro" id="IPR046985">
    <property type="entry name" value="IP5"/>
</dbReference>
<dbReference type="InterPro" id="IPR015943">
    <property type="entry name" value="WD40/YVTN_repeat-like_dom_sf"/>
</dbReference>
<feature type="region of interest" description="Disordered" evidence="1">
    <location>
        <begin position="1"/>
        <end position="472"/>
    </location>
</feature>
<sequence>MDHPAEENTDGSSIKPVSSLRSHFENMLSGNRSPAAAAPPRQPTPELLATPDDRTTMDGQISLDIAREDRASASEPNNHTDYSGTVTATTPRGRSLRAPWSTPKTRPTSMMTFSPPRALTRSPPKVEIHSPKSPTKSPKRSPERPLHSPLPSHPLPRSSMESPTMPLPQSNGTKFFKLPSRNGTPALESKTFLPSTSAVASSIDPRKSGSFDRSRTGASMPPVPPPINRAGKPKIPSKSHSAEPTNRESLAPDPTLDGFGESASPFSTPPSSNEGSIKGELSPPGIPFNSKPRNSAQKEAYFLPSPAHHSIADTLPTSDARTSGFTPSRSNHVRAISDMPQDRPLLPARRDNNNMRRSMALGRPPEPPVRRSLDQHRPPPSFAEADKRPPKRMNTFSSSSTSRTKALVPPKPPPPRNSGEFRRPPQLPVKTQASAPFTYDSDDVDSSSERAAPALTDYPDASQANRRPPIFKEGPAVIPTKYDTKLFAVCGEYICTTGYVTRVWSLLNGELLMSLSHGETVKATAVAFRPAKDVEDEGKRLWLGTNIGEMHEIDIPSHSIAYTKANAHPRCSIVKIFRHAAEMWSLDDEGTIHIWAPDETGSPTLTQTPNTFRIRRGHSFSIVSGSQLWVAFGKEIRVFSRTGDNNYFQQATEGALSQPNVGEVTSGAILSSQPDRVYFGHIDGKVSIYSKKGFNCLGVVSVSLYKISSLVGVGDHLWAGYITGMIYVYDTSCTPWKVMKDWKAHESAIAGIFADRTSIWKLDRLQVASLGTDNMLRIWDGMLKEDWLESQMQQNDSEYCDFREISAVVMTWNAGATKPTALRHNEQDDNFYRELLQPHDPPDILVFGFQELVDLEDKKVTAKSFFRKKKNKDATDNEHMSHQYRAWRDHLIRVVDEQLPHEKYTLLHTANLVGLFTCILVKTSERMQIRDVCAAQVKLGMGGLHGNKGALIVRFFVDDSSLCFINCHLAAGQTQTVHRNNDVATIMEAEALPRNRSPSACADSFVGGGDGSMILDHEICILNGDLNYRIDTMPRNTVIDAVKQGNLAKLLDRDQLLLSRKRNPGFRLRAFVESPINFAPTYKYDVGTDNYDTSDKKRSPAWCDRLLYRGLGRIKQVDYRRHDGVKVSDHRPVSGRFRIRVKTLSAKRQVMAKDRAEVEFEAVKRRIAGDIKLDYLINVFGLDTKEAQRLLKGT</sequence>
<dbReference type="Gene3D" id="2.130.10.10">
    <property type="entry name" value="YVTN repeat-like/Quinoprotein amine dehydrogenase"/>
    <property type="match status" value="1"/>
</dbReference>
<evidence type="ECO:0000259" key="2">
    <source>
        <dbReference type="SMART" id="SM00128"/>
    </source>
</evidence>
<feature type="compositionally biased region" description="Polar residues" evidence="1">
    <location>
        <begin position="315"/>
        <end position="330"/>
    </location>
</feature>
<dbReference type="OrthoDB" id="2248459at2759"/>
<gene>
    <name evidence="3" type="ORF">K504DRAFT_393659</name>
</gene>
<feature type="compositionally biased region" description="Polar residues" evidence="1">
    <location>
        <begin position="102"/>
        <end position="112"/>
    </location>
</feature>
<reference evidence="3" key="1">
    <citation type="journal article" date="2020" name="Stud. Mycol.">
        <title>101 Dothideomycetes genomes: a test case for predicting lifestyles and emergence of pathogens.</title>
        <authorList>
            <person name="Haridas S."/>
            <person name="Albert R."/>
            <person name="Binder M."/>
            <person name="Bloem J."/>
            <person name="Labutti K."/>
            <person name="Salamov A."/>
            <person name="Andreopoulos B."/>
            <person name="Baker S."/>
            <person name="Barry K."/>
            <person name="Bills G."/>
            <person name="Bluhm B."/>
            <person name="Cannon C."/>
            <person name="Castanera R."/>
            <person name="Culley D."/>
            <person name="Daum C."/>
            <person name="Ezra D."/>
            <person name="Gonzalez J."/>
            <person name="Henrissat B."/>
            <person name="Kuo A."/>
            <person name="Liang C."/>
            <person name="Lipzen A."/>
            <person name="Lutzoni F."/>
            <person name="Magnuson J."/>
            <person name="Mondo S."/>
            <person name="Nolan M."/>
            <person name="Ohm R."/>
            <person name="Pangilinan J."/>
            <person name="Park H.-J."/>
            <person name="Ramirez L."/>
            <person name="Alfaro M."/>
            <person name="Sun H."/>
            <person name="Tritt A."/>
            <person name="Yoshinaga Y."/>
            <person name="Zwiers L.-H."/>
            <person name="Turgeon B."/>
            <person name="Goodwin S."/>
            <person name="Spatafora J."/>
            <person name="Crous P."/>
            <person name="Grigoriev I."/>
        </authorList>
    </citation>
    <scope>NUCLEOTIDE SEQUENCE</scope>
    <source>
        <strain evidence="3">CBS 279.74</strain>
    </source>
</reference>
<evidence type="ECO:0000256" key="1">
    <source>
        <dbReference type="SAM" id="MobiDB-lite"/>
    </source>
</evidence>
<dbReference type="FunFam" id="3.60.10.10:FF:000036">
    <property type="entry name" value="Inositol polyphosphate phosphatase, putative"/>
    <property type="match status" value="1"/>
</dbReference>
<dbReference type="EMBL" id="MU005792">
    <property type="protein sequence ID" value="KAF2702865.1"/>
    <property type="molecule type" value="Genomic_DNA"/>
</dbReference>
<name>A0A6G1JRJ9_9PLEO</name>
<evidence type="ECO:0000313" key="3">
    <source>
        <dbReference type="EMBL" id="KAF2702865.1"/>
    </source>
</evidence>
<feature type="compositionally biased region" description="Polar residues" evidence="1">
    <location>
        <begin position="10"/>
        <end position="21"/>
    </location>
</feature>
<organism evidence="3 4">
    <name type="scientific">Pleomassaria siparia CBS 279.74</name>
    <dbReference type="NCBI Taxonomy" id="1314801"/>
    <lineage>
        <taxon>Eukaryota</taxon>
        <taxon>Fungi</taxon>
        <taxon>Dikarya</taxon>
        <taxon>Ascomycota</taxon>
        <taxon>Pezizomycotina</taxon>
        <taxon>Dothideomycetes</taxon>
        <taxon>Pleosporomycetidae</taxon>
        <taxon>Pleosporales</taxon>
        <taxon>Pleomassariaceae</taxon>
        <taxon>Pleomassaria</taxon>
    </lineage>
</organism>
<dbReference type="PANTHER" id="PTHR11200">
    <property type="entry name" value="INOSITOL 5-PHOSPHATASE"/>
    <property type="match status" value="1"/>
</dbReference>
<dbReference type="InterPro" id="IPR036322">
    <property type="entry name" value="WD40_repeat_dom_sf"/>
</dbReference>
<dbReference type="SMART" id="SM00128">
    <property type="entry name" value="IPPc"/>
    <property type="match status" value="1"/>
</dbReference>
<dbReference type="GO" id="GO:0046856">
    <property type="term" value="P:phosphatidylinositol dephosphorylation"/>
    <property type="evidence" value="ECO:0007669"/>
    <property type="project" value="InterPro"/>
</dbReference>
<dbReference type="Pfam" id="PF22669">
    <property type="entry name" value="Exo_endo_phos2"/>
    <property type="match status" value="1"/>
</dbReference>
<keyword evidence="4" id="KW-1185">Reference proteome</keyword>
<dbReference type="InterPro" id="IPR036691">
    <property type="entry name" value="Endo/exonu/phosph_ase_sf"/>
</dbReference>
<dbReference type="AlphaFoldDB" id="A0A6G1JRJ9"/>
<feature type="compositionally biased region" description="Polar residues" evidence="1">
    <location>
        <begin position="264"/>
        <end position="275"/>
    </location>
</feature>
<dbReference type="Proteomes" id="UP000799428">
    <property type="component" value="Unassembled WGS sequence"/>
</dbReference>
<dbReference type="SUPFAM" id="SSF56219">
    <property type="entry name" value="DNase I-like"/>
    <property type="match status" value="1"/>
</dbReference>
<feature type="domain" description="Inositol polyphosphate-related phosphatase" evidence="2">
    <location>
        <begin position="803"/>
        <end position="1145"/>
    </location>
</feature>
<proteinExistence type="predicted"/>